<evidence type="ECO:0000313" key="13">
    <source>
        <dbReference type="Proteomes" id="UP001458415"/>
    </source>
</evidence>
<dbReference type="EMBL" id="JBEPCU010000715">
    <property type="protein sequence ID" value="MER6981220.1"/>
    <property type="molecule type" value="Genomic_DNA"/>
</dbReference>
<dbReference type="GO" id="GO:0016301">
    <property type="term" value="F:kinase activity"/>
    <property type="evidence" value="ECO:0007669"/>
    <property type="project" value="UniProtKB-KW"/>
</dbReference>
<evidence type="ECO:0000256" key="7">
    <source>
        <dbReference type="ARBA" id="ARBA00023012"/>
    </source>
</evidence>
<evidence type="ECO:0000256" key="2">
    <source>
        <dbReference type="ARBA" id="ARBA00022475"/>
    </source>
</evidence>
<dbReference type="Gene3D" id="1.20.5.1930">
    <property type="match status" value="1"/>
</dbReference>
<comment type="caution">
    <text evidence="12">The sequence shown here is derived from an EMBL/GenBank/DDBJ whole genome shotgun (WGS) entry which is preliminary data.</text>
</comment>
<keyword evidence="8 10" id="KW-0472">Membrane</keyword>
<feature type="domain" description="Histidine kinase" evidence="11">
    <location>
        <begin position="137"/>
        <end position="345"/>
    </location>
</feature>
<keyword evidence="3" id="KW-0808">Transferase</keyword>
<dbReference type="Gene3D" id="3.30.565.10">
    <property type="entry name" value="Histidine kinase-like ATPase, C-terminal domain"/>
    <property type="match status" value="1"/>
</dbReference>
<evidence type="ECO:0000256" key="1">
    <source>
        <dbReference type="ARBA" id="ARBA00004651"/>
    </source>
</evidence>
<keyword evidence="4 10" id="KW-0812">Transmembrane</keyword>
<dbReference type="InterPro" id="IPR050482">
    <property type="entry name" value="Sensor_HK_TwoCompSys"/>
</dbReference>
<gene>
    <name evidence="12" type="ORF">ABT317_30665</name>
</gene>
<dbReference type="InterPro" id="IPR011712">
    <property type="entry name" value="Sig_transdc_His_kin_sub3_dim/P"/>
</dbReference>
<keyword evidence="6 10" id="KW-1133">Transmembrane helix</keyword>
<dbReference type="SUPFAM" id="SSF55874">
    <property type="entry name" value="ATPase domain of HSP90 chaperone/DNA topoisomerase II/histidine kinase"/>
    <property type="match status" value="1"/>
</dbReference>
<evidence type="ECO:0000256" key="8">
    <source>
        <dbReference type="ARBA" id="ARBA00023136"/>
    </source>
</evidence>
<dbReference type="InterPro" id="IPR003594">
    <property type="entry name" value="HATPase_dom"/>
</dbReference>
<feature type="region of interest" description="Disordered" evidence="9">
    <location>
        <begin position="276"/>
        <end position="306"/>
    </location>
</feature>
<dbReference type="Proteomes" id="UP001458415">
    <property type="component" value="Unassembled WGS sequence"/>
</dbReference>
<keyword evidence="5 12" id="KW-0418">Kinase</keyword>
<evidence type="ECO:0000256" key="4">
    <source>
        <dbReference type="ARBA" id="ARBA00022692"/>
    </source>
</evidence>
<accession>A0ABV1WAK5</accession>
<name>A0ABV1WAK5_9ACTN</name>
<dbReference type="RefSeq" id="WP_086725237.1">
    <property type="nucleotide sequence ID" value="NZ_MUBM01000085.1"/>
</dbReference>
<evidence type="ECO:0000256" key="5">
    <source>
        <dbReference type="ARBA" id="ARBA00022777"/>
    </source>
</evidence>
<reference evidence="12 13" key="1">
    <citation type="submission" date="2024-06" db="EMBL/GenBank/DDBJ databases">
        <title>The Natural Products Discovery Center: Release of the First 8490 Sequenced Strains for Exploring Actinobacteria Biosynthetic Diversity.</title>
        <authorList>
            <person name="Kalkreuter E."/>
            <person name="Kautsar S.A."/>
            <person name="Yang D."/>
            <person name="Bader C.D."/>
            <person name="Teijaro C.N."/>
            <person name="Fluegel L."/>
            <person name="Davis C.M."/>
            <person name="Simpson J.R."/>
            <person name="Lauterbach L."/>
            <person name="Steele A.D."/>
            <person name="Gui C."/>
            <person name="Meng S."/>
            <person name="Li G."/>
            <person name="Viehrig K."/>
            <person name="Ye F."/>
            <person name="Su P."/>
            <person name="Kiefer A.F."/>
            <person name="Nichols A."/>
            <person name="Cepeda A.J."/>
            <person name="Yan W."/>
            <person name="Fan B."/>
            <person name="Jiang Y."/>
            <person name="Adhikari A."/>
            <person name="Zheng C.-J."/>
            <person name="Schuster L."/>
            <person name="Cowan T.M."/>
            <person name="Smanski M.J."/>
            <person name="Chevrette M.G."/>
            <person name="De Carvalho L.P.S."/>
            <person name="Shen B."/>
        </authorList>
    </citation>
    <scope>NUCLEOTIDE SEQUENCE [LARGE SCALE GENOMIC DNA]</scope>
    <source>
        <strain evidence="12 13">NPDC000634</strain>
    </source>
</reference>
<dbReference type="PANTHER" id="PTHR24421">
    <property type="entry name" value="NITRATE/NITRITE SENSOR PROTEIN NARX-RELATED"/>
    <property type="match status" value="1"/>
</dbReference>
<keyword evidence="13" id="KW-1185">Reference proteome</keyword>
<evidence type="ECO:0000256" key="6">
    <source>
        <dbReference type="ARBA" id="ARBA00022989"/>
    </source>
</evidence>
<dbReference type="Pfam" id="PF02518">
    <property type="entry name" value="HATPase_c"/>
    <property type="match status" value="1"/>
</dbReference>
<dbReference type="PROSITE" id="PS50109">
    <property type="entry name" value="HIS_KIN"/>
    <property type="match status" value="1"/>
</dbReference>
<dbReference type="CDD" id="cd16917">
    <property type="entry name" value="HATPase_UhpB-NarQ-NarX-like"/>
    <property type="match status" value="1"/>
</dbReference>
<evidence type="ECO:0000256" key="10">
    <source>
        <dbReference type="SAM" id="Phobius"/>
    </source>
</evidence>
<evidence type="ECO:0000256" key="3">
    <source>
        <dbReference type="ARBA" id="ARBA00022679"/>
    </source>
</evidence>
<dbReference type="InterPro" id="IPR005467">
    <property type="entry name" value="His_kinase_dom"/>
</dbReference>
<comment type="subcellular location">
    <subcellularLocation>
        <location evidence="1">Cell membrane</location>
        <topology evidence="1">Multi-pass membrane protein</topology>
    </subcellularLocation>
</comment>
<protein>
    <submittedName>
        <fullName evidence="12">Sensor histidine kinase</fullName>
    </submittedName>
</protein>
<keyword evidence="2" id="KW-1003">Cell membrane</keyword>
<sequence>MNGRPLTSASLALEAAGTCLLLGTVVMEITDQPLGPELALSLAAAAPYLAAAQLSPSERRTWLAVAAALALLFAVACLVRITQQPLLNALHVLPLLMVASAASTSRSATQRRRLLHRERVRARHDGQERERRLWARELHDDTLQELGAVQVVLSAAAADGRAEAMHGAIDQARGLIGNQITSLRHLIVDLRPAALDELGLHPALQALCRRTTDIFGVRVDLRMPRETGGIGDLLPADTQAHVYRIVQEALTNAVKHGDPTRVTVSMDSDRDSVTLTVTDDGHGMPQPADLARRDARGAASPPASALQGVGLSAMHERADLIDAQLKIRSVPGLGTTVTLRIPVSRHGPRRTGS</sequence>
<dbReference type="PANTHER" id="PTHR24421:SF37">
    <property type="entry name" value="SENSOR HISTIDINE KINASE NARS"/>
    <property type="match status" value="1"/>
</dbReference>
<evidence type="ECO:0000313" key="12">
    <source>
        <dbReference type="EMBL" id="MER6981220.1"/>
    </source>
</evidence>
<evidence type="ECO:0000256" key="9">
    <source>
        <dbReference type="SAM" id="MobiDB-lite"/>
    </source>
</evidence>
<organism evidence="12 13">
    <name type="scientific">Streptomyces carpinensis</name>
    <dbReference type="NCBI Taxonomy" id="66369"/>
    <lineage>
        <taxon>Bacteria</taxon>
        <taxon>Bacillati</taxon>
        <taxon>Actinomycetota</taxon>
        <taxon>Actinomycetes</taxon>
        <taxon>Kitasatosporales</taxon>
        <taxon>Streptomycetaceae</taxon>
        <taxon>Streptomyces</taxon>
    </lineage>
</organism>
<dbReference type="InterPro" id="IPR036890">
    <property type="entry name" value="HATPase_C_sf"/>
</dbReference>
<dbReference type="SMART" id="SM00387">
    <property type="entry name" value="HATPase_c"/>
    <property type="match status" value="1"/>
</dbReference>
<proteinExistence type="predicted"/>
<evidence type="ECO:0000259" key="11">
    <source>
        <dbReference type="PROSITE" id="PS50109"/>
    </source>
</evidence>
<keyword evidence="7" id="KW-0902">Two-component regulatory system</keyword>
<dbReference type="Pfam" id="PF07730">
    <property type="entry name" value="HisKA_3"/>
    <property type="match status" value="1"/>
</dbReference>
<feature type="transmembrane region" description="Helical" evidence="10">
    <location>
        <begin position="62"/>
        <end position="83"/>
    </location>
</feature>